<protein>
    <submittedName>
        <fullName evidence="2">Uncharacterized protein</fullName>
    </submittedName>
</protein>
<evidence type="ECO:0000313" key="2">
    <source>
        <dbReference type="EMBL" id="KTF05110.1"/>
    </source>
</evidence>
<dbReference type="AlphaFoldDB" id="A0A1B6NP19"/>
<comment type="caution">
    <text evidence="2">The sequence shown here is derived from an EMBL/GenBank/DDBJ whole genome shotgun (WGS) entry which is preliminary data.</text>
</comment>
<keyword evidence="1" id="KW-0472">Membrane</keyword>
<organism evidence="2">
    <name type="scientific">marine sediment metagenome</name>
    <dbReference type="NCBI Taxonomy" id="412755"/>
    <lineage>
        <taxon>unclassified sequences</taxon>
        <taxon>metagenomes</taxon>
        <taxon>ecological metagenomes</taxon>
    </lineage>
</organism>
<sequence length="38" mass="4480">MPCHILFIIFCRLKILCPSVLINGVMFMPQQTQMVYSY</sequence>
<feature type="transmembrane region" description="Helical" evidence="1">
    <location>
        <begin position="6"/>
        <end position="28"/>
    </location>
</feature>
<name>A0A1B6NP19_9ZZZZ</name>
<gene>
    <name evidence="2" type="ORF">MGSAQ_003400</name>
</gene>
<dbReference type="EMBL" id="AYSL01001993">
    <property type="protein sequence ID" value="KTF05110.1"/>
    <property type="molecule type" value="Genomic_DNA"/>
</dbReference>
<keyword evidence="1" id="KW-0812">Transmembrane</keyword>
<evidence type="ECO:0000256" key="1">
    <source>
        <dbReference type="SAM" id="Phobius"/>
    </source>
</evidence>
<accession>A0A1B6NP19</accession>
<reference evidence="2" key="1">
    <citation type="submission" date="2013-11" db="EMBL/GenBank/DDBJ databases">
        <title>Microbial diversity, functional groups and degradation webs in Northern and Southern Mediterranean and Red Sea marine crude oil polluted sites.</title>
        <authorList>
            <person name="Daffonchio D."/>
            <person name="Mapelli F."/>
            <person name="Ferrer M."/>
            <person name="Richter M."/>
            <person name="Cherif A."/>
            <person name="Malkawi H.I."/>
            <person name="Yakimov M.M."/>
            <person name="Abdel-Fattah Y.R."/>
            <person name="Blaghen M."/>
            <person name="Golyshin P.N."/>
            <person name="Kalogerakis N."/>
            <person name="Boon N."/>
            <person name="Magagnini M."/>
            <person name="Fava F."/>
        </authorList>
    </citation>
    <scope>NUCLEOTIDE SEQUENCE</scope>
</reference>
<proteinExistence type="predicted"/>
<keyword evidence="1" id="KW-1133">Transmembrane helix</keyword>